<feature type="transmembrane region" description="Helical" evidence="8">
    <location>
        <begin position="226"/>
        <end position="247"/>
    </location>
</feature>
<name>A0ABV2Z219_9ACTN</name>
<keyword evidence="3" id="KW-1003">Cell membrane</keyword>
<dbReference type="InterPro" id="IPR011701">
    <property type="entry name" value="MFS"/>
</dbReference>
<proteinExistence type="predicted"/>
<keyword evidence="7" id="KW-0046">Antibiotic resistance</keyword>
<dbReference type="PANTHER" id="PTHR42718:SF39">
    <property type="entry name" value="ACTINORHODIN TRANSPORTER-RELATED"/>
    <property type="match status" value="1"/>
</dbReference>
<feature type="transmembrane region" description="Helical" evidence="8">
    <location>
        <begin position="431"/>
        <end position="452"/>
    </location>
</feature>
<feature type="transmembrane region" description="Helical" evidence="8">
    <location>
        <begin position="366"/>
        <end position="385"/>
    </location>
</feature>
<dbReference type="SUPFAM" id="SSF103473">
    <property type="entry name" value="MFS general substrate transporter"/>
    <property type="match status" value="1"/>
</dbReference>
<dbReference type="NCBIfam" id="TIGR00711">
    <property type="entry name" value="efflux_EmrB"/>
    <property type="match status" value="1"/>
</dbReference>
<feature type="domain" description="Major facilitator superfamily (MFS) profile" evidence="9">
    <location>
        <begin position="36"/>
        <end position="496"/>
    </location>
</feature>
<evidence type="ECO:0000313" key="11">
    <source>
        <dbReference type="Proteomes" id="UP001550853"/>
    </source>
</evidence>
<keyword evidence="4 8" id="KW-0812">Transmembrane</keyword>
<dbReference type="InterPro" id="IPR036259">
    <property type="entry name" value="MFS_trans_sf"/>
</dbReference>
<feature type="transmembrane region" description="Helical" evidence="8">
    <location>
        <begin position="331"/>
        <end position="354"/>
    </location>
</feature>
<dbReference type="PANTHER" id="PTHR42718">
    <property type="entry name" value="MAJOR FACILITATOR SUPERFAMILY MULTIDRUG TRANSPORTER MFSC"/>
    <property type="match status" value="1"/>
</dbReference>
<comment type="subcellular location">
    <subcellularLocation>
        <location evidence="1">Cell membrane</location>
        <topology evidence="1">Multi-pass membrane protein</topology>
    </subcellularLocation>
</comment>
<reference evidence="10 11" key="1">
    <citation type="submission" date="2024-06" db="EMBL/GenBank/DDBJ databases">
        <title>The Natural Products Discovery Center: Release of the First 8490 Sequenced Strains for Exploring Actinobacteria Biosynthetic Diversity.</title>
        <authorList>
            <person name="Kalkreuter E."/>
            <person name="Kautsar S.A."/>
            <person name="Yang D."/>
            <person name="Bader C.D."/>
            <person name="Teijaro C.N."/>
            <person name="Fluegel L."/>
            <person name="Davis C.M."/>
            <person name="Simpson J.R."/>
            <person name="Lauterbach L."/>
            <person name="Steele A.D."/>
            <person name="Gui C."/>
            <person name="Meng S."/>
            <person name="Li G."/>
            <person name="Viehrig K."/>
            <person name="Ye F."/>
            <person name="Su P."/>
            <person name="Kiefer A.F."/>
            <person name="Nichols A."/>
            <person name="Cepeda A.J."/>
            <person name="Yan W."/>
            <person name="Fan B."/>
            <person name="Jiang Y."/>
            <person name="Adhikari A."/>
            <person name="Zheng C.-J."/>
            <person name="Schuster L."/>
            <person name="Cowan T.M."/>
            <person name="Smanski M.J."/>
            <person name="Chevrette M.G."/>
            <person name="De Carvalho L.P.S."/>
            <person name="Shen B."/>
        </authorList>
    </citation>
    <scope>NUCLEOTIDE SEQUENCE [LARGE SCALE GENOMIC DNA]</scope>
    <source>
        <strain evidence="10 11">NPDC033039</strain>
    </source>
</reference>
<dbReference type="CDD" id="cd17321">
    <property type="entry name" value="MFS_MMR_MDR_like"/>
    <property type="match status" value="1"/>
</dbReference>
<evidence type="ECO:0000256" key="7">
    <source>
        <dbReference type="ARBA" id="ARBA00023251"/>
    </source>
</evidence>
<evidence type="ECO:0000256" key="2">
    <source>
        <dbReference type="ARBA" id="ARBA00022448"/>
    </source>
</evidence>
<evidence type="ECO:0000313" key="10">
    <source>
        <dbReference type="EMBL" id="MEU3712044.1"/>
    </source>
</evidence>
<feature type="transmembrane region" description="Helical" evidence="8">
    <location>
        <begin position="70"/>
        <end position="90"/>
    </location>
</feature>
<comment type="caution">
    <text evidence="10">The sequence shown here is derived from an EMBL/GenBank/DDBJ whole genome shotgun (WGS) entry which is preliminary data.</text>
</comment>
<dbReference type="InterPro" id="IPR020846">
    <property type="entry name" value="MFS_dom"/>
</dbReference>
<evidence type="ECO:0000256" key="6">
    <source>
        <dbReference type="ARBA" id="ARBA00023136"/>
    </source>
</evidence>
<dbReference type="InterPro" id="IPR004638">
    <property type="entry name" value="EmrB-like"/>
</dbReference>
<dbReference type="RefSeq" id="WP_359041593.1">
    <property type="nucleotide sequence ID" value="NZ_JBEZVI010000014.1"/>
</dbReference>
<keyword evidence="5 8" id="KW-1133">Transmembrane helix</keyword>
<keyword evidence="11" id="KW-1185">Reference proteome</keyword>
<dbReference type="Pfam" id="PF07690">
    <property type="entry name" value="MFS_1"/>
    <property type="match status" value="1"/>
</dbReference>
<feature type="transmembrane region" description="Helical" evidence="8">
    <location>
        <begin position="292"/>
        <end position="319"/>
    </location>
</feature>
<dbReference type="Gene3D" id="1.20.1250.20">
    <property type="entry name" value="MFS general substrate transporter like domains"/>
    <property type="match status" value="1"/>
</dbReference>
<feature type="transmembrane region" description="Helical" evidence="8">
    <location>
        <begin position="127"/>
        <end position="148"/>
    </location>
</feature>
<feature type="transmembrane region" description="Helical" evidence="8">
    <location>
        <begin position="160"/>
        <end position="182"/>
    </location>
</feature>
<evidence type="ECO:0000256" key="5">
    <source>
        <dbReference type="ARBA" id="ARBA00022989"/>
    </source>
</evidence>
<feature type="transmembrane region" description="Helical" evidence="8">
    <location>
        <begin position="391"/>
        <end position="410"/>
    </location>
</feature>
<feature type="transmembrane region" description="Helical" evidence="8">
    <location>
        <begin position="35"/>
        <end position="58"/>
    </location>
</feature>
<feature type="transmembrane region" description="Helical" evidence="8">
    <location>
        <begin position="102"/>
        <end position="121"/>
    </location>
</feature>
<feature type="transmembrane region" description="Helical" evidence="8">
    <location>
        <begin position="194"/>
        <end position="214"/>
    </location>
</feature>
<evidence type="ECO:0000256" key="1">
    <source>
        <dbReference type="ARBA" id="ARBA00004651"/>
    </source>
</evidence>
<gene>
    <name evidence="10" type="ORF">AB0E61_18360</name>
</gene>
<organism evidence="10 11">
    <name type="scientific">Streptomyces catenulae</name>
    <dbReference type="NCBI Taxonomy" id="66875"/>
    <lineage>
        <taxon>Bacteria</taxon>
        <taxon>Bacillati</taxon>
        <taxon>Actinomycetota</taxon>
        <taxon>Actinomycetes</taxon>
        <taxon>Kitasatosporales</taxon>
        <taxon>Streptomycetaceae</taxon>
        <taxon>Streptomyces</taxon>
    </lineage>
</organism>
<sequence length="500" mass="52104">MPPSLDLCDFPKGTTLSVTTSAPPRTAPAGRRRTVTLLIVLLAAFMDLLDATIANIALPTIRTELHASAAQIEWVLAGYTLAFALGVVTGARLGDLYGYKRVFLIGMAGFTAASALCGAAPTPGLLVAARVLQGLFGAAMIPQVLSQIQLLYAPHERGRAMAAFSSLSSLAAALGPVLGALLLESAWTGLGWRAVFLINVPVGAVAVFAAWRVLPEGRATTRPRLDLPGVVLSGIGLLLLLYPLTLASDRGTWPVWSWAAFVLGVLVLALFHRAQRLRSAADRSPLVEVALLRIPSVGGGLLVEFLIFLPMMGFFFTLLQLLQAALGFTPLTVGVLMLAWPVANAGFATFGATVLMPRIGRGTVQIGIAVMAAGLAILGITAHGATPDTPWAAFVPGVFVAGSGAGLAVAPLAQLTLQDVPERHVGSGSGLFNTVIQVAASLGVALFGTLYFHPQPDRAHQLARDAGPAFATTMWVSVALLAVTFALSYLLPSRGRSAES</sequence>
<evidence type="ECO:0000259" key="9">
    <source>
        <dbReference type="PROSITE" id="PS50850"/>
    </source>
</evidence>
<keyword evidence="6 8" id="KW-0472">Membrane</keyword>
<feature type="transmembrane region" description="Helical" evidence="8">
    <location>
        <begin position="253"/>
        <end position="271"/>
    </location>
</feature>
<dbReference type="PROSITE" id="PS50850">
    <property type="entry name" value="MFS"/>
    <property type="match status" value="1"/>
</dbReference>
<evidence type="ECO:0000256" key="4">
    <source>
        <dbReference type="ARBA" id="ARBA00022692"/>
    </source>
</evidence>
<evidence type="ECO:0000256" key="3">
    <source>
        <dbReference type="ARBA" id="ARBA00022475"/>
    </source>
</evidence>
<protein>
    <submittedName>
        <fullName evidence="10">MFS transporter</fullName>
    </submittedName>
</protein>
<evidence type="ECO:0000256" key="8">
    <source>
        <dbReference type="SAM" id="Phobius"/>
    </source>
</evidence>
<dbReference type="EMBL" id="JBEZVI010000014">
    <property type="protein sequence ID" value="MEU3712044.1"/>
    <property type="molecule type" value="Genomic_DNA"/>
</dbReference>
<keyword evidence="2" id="KW-0813">Transport</keyword>
<dbReference type="Proteomes" id="UP001550853">
    <property type="component" value="Unassembled WGS sequence"/>
</dbReference>
<accession>A0ABV2Z219</accession>
<dbReference type="Gene3D" id="1.20.1720.10">
    <property type="entry name" value="Multidrug resistance protein D"/>
    <property type="match status" value="1"/>
</dbReference>
<feature type="transmembrane region" description="Helical" evidence="8">
    <location>
        <begin position="472"/>
        <end position="491"/>
    </location>
</feature>